<accession>A0ABP6NH36</accession>
<sequence length="61" mass="5924">MRAATAPLKGQTKYAGKGSTAGRDKSLRASAAHGAGSGDGEVGAEIADGPGKRADEVVLGV</sequence>
<proteinExistence type="predicted"/>
<name>A0ABP6NH36_9ACTN</name>
<evidence type="ECO:0000313" key="2">
    <source>
        <dbReference type="EMBL" id="GAA3147272.1"/>
    </source>
</evidence>
<dbReference type="EMBL" id="BAAAUT010000035">
    <property type="protein sequence ID" value="GAA3147272.1"/>
    <property type="molecule type" value="Genomic_DNA"/>
</dbReference>
<evidence type="ECO:0000313" key="3">
    <source>
        <dbReference type="Proteomes" id="UP001500320"/>
    </source>
</evidence>
<gene>
    <name evidence="2" type="ORF">GCM10010466_42840</name>
</gene>
<keyword evidence="3" id="KW-1185">Reference proteome</keyword>
<dbReference type="Proteomes" id="UP001500320">
    <property type="component" value="Unassembled WGS sequence"/>
</dbReference>
<protein>
    <submittedName>
        <fullName evidence="2">Uncharacterized protein</fullName>
    </submittedName>
</protein>
<reference evidence="3" key="1">
    <citation type="journal article" date="2019" name="Int. J. Syst. Evol. Microbiol.">
        <title>The Global Catalogue of Microorganisms (GCM) 10K type strain sequencing project: providing services to taxonomists for standard genome sequencing and annotation.</title>
        <authorList>
            <consortium name="The Broad Institute Genomics Platform"/>
            <consortium name="The Broad Institute Genome Sequencing Center for Infectious Disease"/>
            <person name="Wu L."/>
            <person name="Ma J."/>
        </authorList>
    </citation>
    <scope>NUCLEOTIDE SEQUENCE [LARGE SCALE GENOMIC DNA]</scope>
    <source>
        <strain evidence="3">JCM 9373</strain>
    </source>
</reference>
<evidence type="ECO:0000256" key="1">
    <source>
        <dbReference type="SAM" id="MobiDB-lite"/>
    </source>
</evidence>
<organism evidence="2 3">
    <name type="scientific">Planomonospora alba</name>
    <dbReference type="NCBI Taxonomy" id="161354"/>
    <lineage>
        <taxon>Bacteria</taxon>
        <taxon>Bacillati</taxon>
        <taxon>Actinomycetota</taxon>
        <taxon>Actinomycetes</taxon>
        <taxon>Streptosporangiales</taxon>
        <taxon>Streptosporangiaceae</taxon>
        <taxon>Planomonospora</taxon>
    </lineage>
</organism>
<feature type="region of interest" description="Disordered" evidence="1">
    <location>
        <begin position="1"/>
        <end position="61"/>
    </location>
</feature>
<comment type="caution">
    <text evidence="2">The sequence shown here is derived from an EMBL/GenBank/DDBJ whole genome shotgun (WGS) entry which is preliminary data.</text>
</comment>
<feature type="compositionally biased region" description="Basic and acidic residues" evidence="1">
    <location>
        <begin position="50"/>
        <end position="61"/>
    </location>
</feature>